<dbReference type="PANTHER" id="PTHR34474">
    <property type="entry name" value="SIGNAL TRANSDUCTION PROTEIN TRAP"/>
    <property type="match status" value="1"/>
</dbReference>
<dbReference type="Proteomes" id="UP000252254">
    <property type="component" value="Unassembled WGS sequence"/>
</dbReference>
<name>A0A366EA06_9BACI</name>
<evidence type="ECO:0000313" key="3">
    <source>
        <dbReference type="Proteomes" id="UP000252254"/>
    </source>
</evidence>
<dbReference type="InterPro" id="IPR050404">
    <property type="entry name" value="Heme-degrading_MO"/>
</dbReference>
<protein>
    <recommendedName>
        <fullName evidence="1">ABM domain-containing protein</fullName>
    </recommendedName>
</protein>
<evidence type="ECO:0000259" key="1">
    <source>
        <dbReference type="Pfam" id="PF03992"/>
    </source>
</evidence>
<organism evidence="2 3">
    <name type="scientific">Paraliobacillus ryukyuensis</name>
    <dbReference type="NCBI Taxonomy" id="200904"/>
    <lineage>
        <taxon>Bacteria</taxon>
        <taxon>Bacillati</taxon>
        <taxon>Bacillota</taxon>
        <taxon>Bacilli</taxon>
        <taxon>Bacillales</taxon>
        <taxon>Bacillaceae</taxon>
        <taxon>Paraliobacillus</taxon>
    </lineage>
</organism>
<evidence type="ECO:0000313" key="2">
    <source>
        <dbReference type="EMBL" id="RBO98248.1"/>
    </source>
</evidence>
<comment type="caution">
    <text evidence="2">The sequence shown here is derived from an EMBL/GenBank/DDBJ whole genome shotgun (WGS) entry which is preliminary data.</text>
</comment>
<proteinExistence type="predicted"/>
<accession>A0A366EA06</accession>
<dbReference type="InterPro" id="IPR011008">
    <property type="entry name" value="Dimeric_a/b-barrel"/>
</dbReference>
<dbReference type="STRING" id="200904.GCA_900168775_01204"/>
<dbReference type="Gene3D" id="3.30.70.100">
    <property type="match status" value="1"/>
</dbReference>
<gene>
    <name evidence="2" type="ORF">DES48_10598</name>
</gene>
<dbReference type="OrthoDB" id="2352283at2"/>
<dbReference type="EMBL" id="QNRI01000005">
    <property type="protein sequence ID" value="RBO98248.1"/>
    <property type="molecule type" value="Genomic_DNA"/>
</dbReference>
<keyword evidence="3" id="KW-1185">Reference proteome</keyword>
<feature type="domain" description="ABM" evidence="1">
    <location>
        <begin position="78"/>
        <end position="129"/>
    </location>
</feature>
<dbReference type="PANTHER" id="PTHR34474:SF2">
    <property type="entry name" value="SIGNAL TRANSDUCTION PROTEIN TRAP"/>
    <property type="match status" value="1"/>
</dbReference>
<dbReference type="RefSeq" id="WP_079709119.1">
    <property type="nucleotide sequence ID" value="NZ_BAABQN010000005.1"/>
</dbReference>
<dbReference type="SUPFAM" id="SSF54909">
    <property type="entry name" value="Dimeric alpha+beta barrel"/>
    <property type="match status" value="1"/>
</dbReference>
<sequence>MKAYMTNGTLPYLEHIALHHPELTITLMERDNSTLAYYEIDQQVSLFREARIYDVLMTYGELQQQGIVTMRHIPLTDDGKPVFEAEWKKNNDVLKKQEELFAYRVLKPLYGNTYVVMMQWKNRDAFHQWDVTNLTNEHIATDYRAGRAFTTYYTMVDWEEEQ</sequence>
<dbReference type="AlphaFoldDB" id="A0A366EA06"/>
<dbReference type="InterPro" id="IPR007138">
    <property type="entry name" value="ABM_dom"/>
</dbReference>
<reference evidence="2 3" key="1">
    <citation type="submission" date="2018-06" db="EMBL/GenBank/DDBJ databases">
        <title>Genomic Encyclopedia of Type Strains, Phase IV (KMG-IV): sequencing the most valuable type-strain genomes for metagenomic binning, comparative biology and taxonomic classification.</title>
        <authorList>
            <person name="Goeker M."/>
        </authorList>
    </citation>
    <scope>NUCLEOTIDE SEQUENCE [LARGE SCALE GENOMIC DNA]</scope>
    <source>
        <strain evidence="2 3">DSM 15140</strain>
    </source>
</reference>
<dbReference type="Pfam" id="PF03992">
    <property type="entry name" value="ABM"/>
    <property type="match status" value="1"/>
</dbReference>